<comment type="caution">
    <text evidence="2">The sequence shown here is derived from an EMBL/GenBank/DDBJ whole genome shotgun (WGS) entry which is preliminary data.</text>
</comment>
<evidence type="ECO:0000313" key="2">
    <source>
        <dbReference type="EMBL" id="PVY40258.1"/>
    </source>
</evidence>
<dbReference type="Proteomes" id="UP000245466">
    <property type="component" value="Unassembled WGS sequence"/>
</dbReference>
<accession>A0A2U1AV09</accession>
<dbReference type="AlphaFoldDB" id="A0A2U1AV09"/>
<dbReference type="EMBL" id="QEKI01000008">
    <property type="protein sequence ID" value="PVY40258.1"/>
    <property type="molecule type" value="Genomic_DNA"/>
</dbReference>
<gene>
    <name evidence="2" type="ORF">C8E01_108152</name>
</gene>
<feature type="transmembrane region" description="Helical" evidence="1">
    <location>
        <begin position="110"/>
        <end position="130"/>
    </location>
</feature>
<name>A0A2U1AV09_9BACT</name>
<keyword evidence="1" id="KW-1133">Transmembrane helix</keyword>
<feature type="transmembrane region" description="Helical" evidence="1">
    <location>
        <begin position="6"/>
        <end position="28"/>
    </location>
</feature>
<dbReference type="RefSeq" id="WP_133242769.1">
    <property type="nucleotide sequence ID" value="NZ_QEKI01000008.1"/>
</dbReference>
<evidence type="ECO:0000256" key="1">
    <source>
        <dbReference type="SAM" id="Phobius"/>
    </source>
</evidence>
<protein>
    <submittedName>
        <fullName evidence="2">Uncharacterized protein</fullName>
    </submittedName>
</protein>
<organism evidence="2 3">
    <name type="scientific">Pontibacter virosus</name>
    <dbReference type="NCBI Taxonomy" id="1765052"/>
    <lineage>
        <taxon>Bacteria</taxon>
        <taxon>Pseudomonadati</taxon>
        <taxon>Bacteroidota</taxon>
        <taxon>Cytophagia</taxon>
        <taxon>Cytophagales</taxon>
        <taxon>Hymenobacteraceae</taxon>
        <taxon>Pontibacter</taxon>
    </lineage>
</organism>
<keyword evidence="1" id="KW-0472">Membrane</keyword>
<sequence length="158" mass="17950">MNPKRILYLLYCGTCVIAGLTLMADFYLPKKQENIRVTDTRIESSRTRSSSAHPYNYFLTIEGKKISVDGLVFTKTNRGDTVTVVKTTMLNRLYGFKVNDEVTRVAFSSLYNLFPLIPVLLLIPSLSFFVRRDTALSEFLVPLNLIVPIIIGLMELYS</sequence>
<reference evidence="2 3" key="1">
    <citation type="submission" date="2018-04" db="EMBL/GenBank/DDBJ databases">
        <title>Genomic Encyclopedia of Type Strains, Phase IV (KMG-IV): sequencing the most valuable type-strain genomes for metagenomic binning, comparative biology and taxonomic classification.</title>
        <authorList>
            <person name="Goeker M."/>
        </authorList>
    </citation>
    <scope>NUCLEOTIDE SEQUENCE [LARGE SCALE GENOMIC DNA]</scope>
    <source>
        <strain evidence="2 3">DSM 100231</strain>
    </source>
</reference>
<feature type="transmembrane region" description="Helical" evidence="1">
    <location>
        <begin position="136"/>
        <end position="157"/>
    </location>
</feature>
<keyword evidence="3" id="KW-1185">Reference proteome</keyword>
<evidence type="ECO:0000313" key="3">
    <source>
        <dbReference type="Proteomes" id="UP000245466"/>
    </source>
</evidence>
<keyword evidence="1" id="KW-0812">Transmembrane</keyword>
<proteinExistence type="predicted"/>